<proteinExistence type="predicted"/>
<feature type="region of interest" description="Disordered" evidence="1">
    <location>
        <begin position="151"/>
        <end position="242"/>
    </location>
</feature>
<gene>
    <name evidence="2" type="ORF">CK203_033488</name>
</gene>
<dbReference type="PANTHER" id="PTHR42851:SF4">
    <property type="entry name" value="PWWP DOMAIN-CONTAINING PROTEIN"/>
    <property type="match status" value="1"/>
</dbReference>
<dbReference type="InterPro" id="IPR053063">
    <property type="entry name" value="PWWP_domain_containing_PDP"/>
</dbReference>
<reference evidence="2 3" key="1">
    <citation type="journal article" date="2018" name="PLoS Genet.">
        <title>Population sequencing reveals clonal diversity and ancestral inbreeding in the grapevine cultivar Chardonnay.</title>
        <authorList>
            <person name="Roach M.J."/>
            <person name="Johnson D.L."/>
            <person name="Bohlmann J."/>
            <person name="van Vuuren H.J."/>
            <person name="Jones S.J."/>
            <person name="Pretorius I.S."/>
            <person name="Schmidt S.A."/>
            <person name="Borneman A.R."/>
        </authorList>
    </citation>
    <scope>NUCLEOTIDE SEQUENCE [LARGE SCALE GENOMIC DNA]</scope>
    <source>
        <strain evidence="3">cv. Chardonnay</strain>
        <tissue evidence="2">Leaf</tissue>
    </source>
</reference>
<dbReference type="EMBL" id="QGNW01000846">
    <property type="protein sequence ID" value="RVW60882.1"/>
    <property type="molecule type" value="Genomic_DNA"/>
</dbReference>
<evidence type="ECO:0008006" key="4">
    <source>
        <dbReference type="Google" id="ProtNLM"/>
    </source>
</evidence>
<dbReference type="Proteomes" id="UP000288805">
    <property type="component" value="Unassembled WGS sequence"/>
</dbReference>
<evidence type="ECO:0000256" key="1">
    <source>
        <dbReference type="SAM" id="MobiDB-lite"/>
    </source>
</evidence>
<organism evidence="2 3">
    <name type="scientific">Vitis vinifera</name>
    <name type="common">Grape</name>
    <dbReference type="NCBI Taxonomy" id="29760"/>
    <lineage>
        <taxon>Eukaryota</taxon>
        <taxon>Viridiplantae</taxon>
        <taxon>Streptophyta</taxon>
        <taxon>Embryophyta</taxon>
        <taxon>Tracheophyta</taxon>
        <taxon>Spermatophyta</taxon>
        <taxon>Magnoliopsida</taxon>
        <taxon>eudicotyledons</taxon>
        <taxon>Gunneridae</taxon>
        <taxon>Pentapetalae</taxon>
        <taxon>rosids</taxon>
        <taxon>Vitales</taxon>
        <taxon>Vitaceae</taxon>
        <taxon>Viteae</taxon>
        <taxon>Vitis</taxon>
    </lineage>
</organism>
<comment type="caution">
    <text evidence="2">The sequence shown here is derived from an EMBL/GenBank/DDBJ whole genome shotgun (WGS) entry which is preliminary data.</text>
</comment>
<protein>
    <recommendedName>
        <fullName evidence="4">RRM domain-containing protein</fullName>
    </recommendedName>
</protein>
<accession>A0A438FLK2</accession>
<sequence length="359" mass="40190">MSGMAYSPDDENDSDGKATSKPVSSSGRKRKVVDSFGNDLEVQDRTESIFVAKVSNTSAPSPRQSFKVGDCIRRAASQLTGSPSILKCSGERPQKVVDGSIGKLGGPGSDVSLMSPEDPQRMIIPMEYPSLDEMLSQLRLAARDPMKRLQFPGYHLAGNRRKKSSQPIGSPEEFEFEDMNDTYWTDRVIQNTSEEQPEQPEQPPRSARKRKEPQFGSTDPEKSPQLGRRSYSRKRYSDGNHELAVEKPANYVDEKERELLPAELILNFPEVDSVPSEMILNKMFRRFGPLKESETEVDRVTSRARVVFKRCSDAEVAFSSAGMINIFGPTHVNYQLNYSPSTLFTPLPIAIEQDQDVES</sequence>
<evidence type="ECO:0000313" key="2">
    <source>
        <dbReference type="EMBL" id="RVW60882.1"/>
    </source>
</evidence>
<name>A0A438FLK2_VITVI</name>
<dbReference type="AlphaFoldDB" id="A0A438FLK2"/>
<feature type="region of interest" description="Disordered" evidence="1">
    <location>
        <begin position="1"/>
        <end position="36"/>
    </location>
</feature>
<dbReference type="PANTHER" id="PTHR42851">
    <property type="entry name" value="ALDOLASE-RELATED"/>
    <property type="match status" value="1"/>
</dbReference>
<feature type="region of interest" description="Disordered" evidence="1">
    <location>
        <begin position="83"/>
        <end position="116"/>
    </location>
</feature>
<evidence type="ECO:0000313" key="3">
    <source>
        <dbReference type="Proteomes" id="UP000288805"/>
    </source>
</evidence>